<feature type="domain" description="HpaB/PvcC/4-BUDH C-terminal" evidence="4">
    <location>
        <begin position="275"/>
        <end position="472"/>
    </location>
</feature>
<sequence>MGAISGEEYMSRIKQRNVELWHNGEKVQNFLTHPVFQGIIKSQASLYDMQLQDSTMTYPSPETGNAVGLSYMKPYTQEDLIKRRKMVQKWAKVSGGMLGRSPDYMNTVLMAFAASTKLLQGEENCFPQHLQQFYQTAKEQDLSFTHTFINPQVNRSQLYFEDSTEPIAAKVVEENKDGIVIKGARLLATQGGITDEVLVFSSGGISEEALGYAFAIPSDTKGLKFISRSSFVGGASTYDHPLSARFEEADCLVVFDHVTVPWERVFFYNNIKVSNNFLMNSAFVPFAMHQIVSRQIVKTQFVVGLAESIVSAIHISEFPHVQEKMAELIMTLETMEALLLKAETNAAIDEFGLMRPETTPLKVATSTFSKGYSRLTEIIQLLGSSGLVSIPTEADFKAEIRPDLDHYLQCATLDAKERVQLFRLAWDATMSAFGSRQIQYERFFFGNPHRLLSELYRSYEIQKHTDYIDSFLRDE</sequence>
<protein>
    <submittedName>
        <fullName evidence="6">4-hydroxyphenylacetate 3-monooxygenase, oxygenase component</fullName>
        <ecNumber evidence="6">1.14.14.9</ecNumber>
    </submittedName>
</protein>
<evidence type="ECO:0000259" key="4">
    <source>
        <dbReference type="Pfam" id="PF03241"/>
    </source>
</evidence>
<evidence type="ECO:0000259" key="5">
    <source>
        <dbReference type="Pfam" id="PF11794"/>
    </source>
</evidence>
<dbReference type="PANTHER" id="PTHR36117:SF3">
    <property type="entry name" value="4-HYDROXYPHENYLACETATE 3-MONOOXYGENASE-RELATED"/>
    <property type="match status" value="1"/>
</dbReference>
<evidence type="ECO:0000313" key="6">
    <source>
        <dbReference type="EMBL" id="UOQ86858.1"/>
    </source>
</evidence>
<proteinExistence type="predicted"/>
<reference evidence="6 7" key="1">
    <citation type="submission" date="2022-04" db="EMBL/GenBank/DDBJ databases">
        <title>Gracilibacillus sp. isolated from saltern.</title>
        <authorList>
            <person name="Won M."/>
            <person name="Lee C.-M."/>
            <person name="Woen H.-Y."/>
            <person name="Kwon S.-W."/>
        </authorList>
    </citation>
    <scope>NUCLEOTIDE SEQUENCE [LARGE SCALE GENOMIC DNA]</scope>
    <source>
        <strain evidence="6 7">SSPM10-3</strain>
    </source>
</reference>
<dbReference type="SUPFAM" id="SSF56645">
    <property type="entry name" value="Acyl-CoA dehydrogenase NM domain-like"/>
    <property type="match status" value="1"/>
</dbReference>
<evidence type="ECO:0000256" key="3">
    <source>
        <dbReference type="ARBA" id="ARBA00023002"/>
    </source>
</evidence>
<keyword evidence="7" id="KW-1185">Reference proteome</keyword>
<dbReference type="NCBIfam" id="TIGR02309">
    <property type="entry name" value="HpaB-1"/>
    <property type="match status" value="1"/>
</dbReference>
<dbReference type="Gene3D" id="1.10.3140.10">
    <property type="entry name" value="4-hydroxybutyryl-coa dehydratase, domain 1"/>
    <property type="match status" value="1"/>
</dbReference>
<dbReference type="InterPro" id="IPR024674">
    <property type="entry name" value="HpaB/PvcC/4-BUDH_N"/>
</dbReference>
<dbReference type="SUPFAM" id="SSF47203">
    <property type="entry name" value="Acyl-CoA dehydrogenase C-terminal domain-like"/>
    <property type="match status" value="1"/>
</dbReference>
<name>A0ABY4GR37_9BACI</name>
<dbReference type="InterPro" id="IPR024719">
    <property type="entry name" value="HpaB/PvcC/4-BUDH_C"/>
</dbReference>
<dbReference type="PIRSF" id="PIRSF000331">
    <property type="entry name" value="HpaA_HpaB"/>
    <property type="match status" value="1"/>
</dbReference>
<evidence type="ECO:0000313" key="7">
    <source>
        <dbReference type="Proteomes" id="UP000831537"/>
    </source>
</evidence>
<gene>
    <name evidence="6" type="primary">hpaB</name>
    <name evidence="6" type="ORF">MUN87_08225</name>
</gene>
<dbReference type="EC" id="1.14.14.9" evidence="6"/>
<dbReference type="PANTHER" id="PTHR36117">
    <property type="entry name" value="4-HYDROXYPHENYLACETATE 3-MONOOXYGENASE-RELATED"/>
    <property type="match status" value="1"/>
</dbReference>
<dbReference type="InterPro" id="IPR036250">
    <property type="entry name" value="AcylCo_DH-like_C"/>
</dbReference>
<keyword evidence="3 6" id="KW-0560">Oxidoreductase</keyword>
<dbReference type="Pfam" id="PF03241">
    <property type="entry name" value="HpaB"/>
    <property type="match status" value="1"/>
</dbReference>
<dbReference type="RefSeq" id="WP_244747232.1">
    <property type="nucleotide sequence ID" value="NZ_CP095071.1"/>
</dbReference>
<dbReference type="InterPro" id="IPR004925">
    <property type="entry name" value="HpaB/PvcC/4-BUDH"/>
</dbReference>
<keyword evidence="2" id="KW-0274">FAD</keyword>
<dbReference type="InterPro" id="IPR009100">
    <property type="entry name" value="AcylCoA_DH/oxidase_NM_dom_sf"/>
</dbReference>
<dbReference type="EMBL" id="CP095071">
    <property type="protein sequence ID" value="UOQ86858.1"/>
    <property type="molecule type" value="Genomic_DNA"/>
</dbReference>
<dbReference type="Gene3D" id="1.20.140.10">
    <property type="entry name" value="Butyryl-CoA Dehydrogenase, subunit A, domain 3"/>
    <property type="match status" value="1"/>
</dbReference>
<dbReference type="InterPro" id="IPR046373">
    <property type="entry name" value="Acyl-CoA_Oxase/DH_mid-dom_sf"/>
</dbReference>
<feature type="domain" description="HpaB/PvcC/4-BUDH N-terminal" evidence="5">
    <location>
        <begin position="6"/>
        <end position="266"/>
    </location>
</feature>
<dbReference type="Pfam" id="PF11794">
    <property type="entry name" value="HpaB_N"/>
    <property type="match status" value="1"/>
</dbReference>
<accession>A0ABY4GR37</accession>
<dbReference type="InterPro" id="IPR012687">
    <property type="entry name" value="HpaB_Deino-type"/>
</dbReference>
<keyword evidence="1" id="KW-0285">Flavoprotein</keyword>
<dbReference type="Gene3D" id="2.40.110.10">
    <property type="entry name" value="Butyryl-CoA Dehydrogenase, subunit A, domain 2"/>
    <property type="match status" value="1"/>
</dbReference>
<organism evidence="6 7">
    <name type="scientific">Gracilibacillus salinarum</name>
    <dbReference type="NCBI Taxonomy" id="2932255"/>
    <lineage>
        <taxon>Bacteria</taxon>
        <taxon>Bacillati</taxon>
        <taxon>Bacillota</taxon>
        <taxon>Bacilli</taxon>
        <taxon>Bacillales</taxon>
        <taxon>Bacillaceae</taxon>
        <taxon>Gracilibacillus</taxon>
    </lineage>
</organism>
<dbReference type="Proteomes" id="UP000831537">
    <property type="component" value="Chromosome"/>
</dbReference>
<dbReference type="GO" id="GO:0052881">
    <property type="term" value="F:4-hydroxyphenylacetate 3-monooxygenase activity"/>
    <property type="evidence" value="ECO:0007669"/>
    <property type="project" value="UniProtKB-EC"/>
</dbReference>
<evidence type="ECO:0000256" key="2">
    <source>
        <dbReference type="ARBA" id="ARBA00022827"/>
    </source>
</evidence>
<evidence type="ECO:0000256" key="1">
    <source>
        <dbReference type="ARBA" id="ARBA00022630"/>
    </source>
</evidence>